<evidence type="ECO:0000313" key="18">
    <source>
        <dbReference type="Proteomes" id="UP000009036"/>
    </source>
</evidence>
<dbReference type="FunFam" id="2.60.40.3780:FF:000001">
    <property type="entry name" value="L,D-transpeptidase 2"/>
    <property type="match status" value="1"/>
</dbReference>
<evidence type="ECO:0000256" key="8">
    <source>
        <dbReference type="ARBA" id="ARBA00023139"/>
    </source>
</evidence>
<dbReference type="FunFam" id="2.40.440.10:FF:000005">
    <property type="entry name" value="L,D-transpeptidase 2"/>
    <property type="match status" value="1"/>
</dbReference>
<keyword evidence="9" id="KW-0449">Lipoprotein</keyword>
<comment type="pathway">
    <text evidence="1 13">Cell wall biogenesis; peptidoglycan biosynthesis.</text>
</comment>
<accession>A0A8B1N680</accession>
<dbReference type="Pfam" id="PF03734">
    <property type="entry name" value="YkuD"/>
    <property type="match status" value="1"/>
</dbReference>
<feature type="chain" id="PRO_5032617361" evidence="15">
    <location>
        <begin position="27"/>
        <end position="424"/>
    </location>
</feature>
<sequence>MSHRPRTRTVLSCGLLLVPLAVSATACGGSDSEALSAAPYDAADQITANTPDGKKKADPDKPLEVSVKGDDARITDVTATDSTGRFVRGELSADGRRWRTTVPLAAGSRYTVRVSTEDGDGAPGRKTLTVHTADADGQLTAVFGPEGGEYGVGQPVTAELSRPVKDAKQRAIVESALKVDSMPRVEGAWHWVDGKKLHFRPKEYWPAHATISVHSNLAGLKIAKGLYGGPSKPLRLTTGDRVEAITDAAAHHMTVLRNGEEINTIPVTTGKPGFSTRNGVKVVLGKESFVRMRSSTVGIAAGSSDSYDLPVYWATRVTWSGEYVHAAPWSVGSQGAANVSHGCTGMSTGNAQWFFNHVRVGDIVKVVNSGGETMTPFDNGFGDWNMPWQEWRAGSALKNKASSTTGTAEREQNPADDARLRPTF</sequence>
<comment type="pathway">
    <text evidence="12">Glycan biosynthesis.</text>
</comment>
<dbReference type="KEGG" id="sauh:SU9_008640"/>
<keyword evidence="18" id="KW-1185">Reference proteome</keyword>
<evidence type="ECO:0000256" key="7">
    <source>
        <dbReference type="ARBA" id="ARBA00023136"/>
    </source>
</evidence>
<protein>
    <submittedName>
        <fullName evidence="17">L,D-transpeptidase family protein</fullName>
    </submittedName>
</protein>
<reference evidence="17" key="2">
    <citation type="submission" date="2021-04" db="EMBL/GenBank/DDBJ databases">
        <authorList>
            <person name="Wen M.-L."/>
            <person name="Han X.-L."/>
            <person name="Xiong J."/>
        </authorList>
    </citation>
    <scope>NUCLEOTIDE SEQUENCE</scope>
    <source>
        <strain evidence="17">AGR0001</strain>
    </source>
</reference>
<dbReference type="Proteomes" id="UP000009036">
    <property type="component" value="Chromosome"/>
</dbReference>
<evidence type="ECO:0000259" key="16">
    <source>
        <dbReference type="PROSITE" id="PS52029"/>
    </source>
</evidence>
<dbReference type="PANTHER" id="PTHR30582:SF2">
    <property type="entry name" value="L,D-TRANSPEPTIDASE YCIB-RELATED"/>
    <property type="match status" value="1"/>
</dbReference>
<dbReference type="InterPro" id="IPR041280">
    <property type="entry name" value="Big_10"/>
</dbReference>
<dbReference type="SUPFAM" id="SSF141523">
    <property type="entry name" value="L,D-transpeptidase catalytic domain-like"/>
    <property type="match status" value="1"/>
</dbReference>
<dbReference type="EMBL" id="CP072931">
    <property type="protein sequence ID" value="QTZ91539.1"/>
    <property type="molecule type" value="Genomic_DNA"/>
</dbReference>
<dbReference type="Gene3D" id="2.60.40.3780">
    <property type="match status" value="1"/>
</dbReference>
<dbReference type="CDD" id="cd16913">
    <property type="entry name" value="YkuD_like"/>
    <property type="match status" value="1"/>
</dbReference>
<feature type="region of interest" description="Disordered" evidence="14">
    <location>
        <begin position="46"/>
        <end position="65"/>
    </location>
</feature>
<keyword evidence="4 15" id="KW-0732">Signal</keyword>
<dbReference type="Pfam" id="PF17964">
    <property type="entry name" value="Big_10"/>
    <property type="match status" value="1"/>
</dbReference>
<evidence type="ECO:0000256" key="5">
    <source>
        <dbReference type="ARBA" id="ARBA00022960"/>
    </source>
</evidence>
<evidence type="ECO:0000256" key="10">
    <source>
        <dbReference type="ARBA" id="ARBA00023315"/>
    </source>
</evidence>
<feature type="compositionally biased region" description="Basic and acidic residues" evidence="14">
    <location>
        <begin position="52"/>
        <end position="65"/>
    </location>
</feature>
<dbReference type="InterPro" id="IPR038063">
    <property type="entry name" value="Transpep_catalytic_dom"/>
</dbReference>
<dbReference type="GO" id="GO:0018104">
    <property type="term" value="P:peptidoglycan-protein cross-linking"/>
    <property type="evidence" value="ECO:0007669"/>
    <property type="project" value="TreeGrafter"/>
</dbReference>
<dbReference type="PANTHER" id="PTHR30582">
    <property type="entry name" value="L,D-TRANSPEPTIDASE"/>
    <property type="match status" value="1"/>
</dbReference>
<feature type="domain" description="L,D-TPase catalytic" evidence="16">
    <location>
        <begin position="242"/>
        <end position="367"/>
    </location>
</feature>
<keyword evidence="3" id="KW-0808">Transferase</keyword>
<feature type="signal peptide" evidence="15">
    <location>
        <begin position="1"/>
        <end position="26"/>
    </location>
</feature>
<keyword evidence="8" id="KW-0564">Palmitate</keyword>
<organism evidence="17 18">
    <name type="scientific">Streptomyces auratus AGR0001</name>
    <dbReference type="NCBI Taxonomy" id="1160718"/>
    <lineage>
        <taxon>Bacteria</taxon>
        <taxon>Bacillati</taxon>
        <taxon>Actinomycetota</taxon>
        <taxon>Actinomycetes</taxon>
        <taxon>Kitasatosporales</taxon>
        <taxon>Streptomycetaceae</taxon>
        <taxon>Streptomyces</taxon>
    </lineage>
</organism>
<feature type="region of interest" description="Disordered" evidence="14">
    <location>
        <begin position="396"/>
        <end position="424"/>
    </location>
</feature>
<evidence type="ECO:0000256" key="3">
    <source>
        <dbReference type="ARBA" id="ARBA00022679"/>
    </source>
</evidence>
<dbReference type="GO" id="GO:0071555">
    <property type="term" value="P:cell wall organization"/>
    <property type="evidence" value="ECO:0007669"/>
    <property type="project" value="UniProtKB-UniRule"/>
</dbReference>
<dbReference type="GO" id="GO:0071972">
    <property type="term" value="F:peptidoglycan L,D-transpeptidase activity"/>
    <property type="evidence" value="ECO:0007669"/>
    <property type="project" value="TreeGrafter"/>
</dbReference>
<dbReference type="RefSeq" id="WP_208859184.1">
    <property type="nucleotide sequence ID" value="NZ_CP072931.1"/>
</dbReference>
<keyword evidence="5 13" id="KW-0133">Cell shape</keyword>
<evidence type="ECO:0000256" key="9">
    <source>
        <dbReference type="ARBA" id="ARBA00023288"/>
    </source>
</evidence>
<dbReference type="InterPro" id="IPR050979">
    <property type="entry name" value="LD-transpeptidase"/>
</dbReference>
<feature type="compositionally biased region" description="Basic and acidic residues" evidence="14">
    <location>
        <begin position="408"/>
        <end position="424"/>
    </location>
</feature>
<evidence type="ECO:0000256" key="4">
    <source>
        <dbReference type="ARBA" id="ARBA00022729"/>
    </source>
</evidence>
<evidence type="ECO:0000256" key="11">
    <source>
        <dbReference type="ARBA" id="ARBA00023316"/>
    </source>
</evidence>
<reference evidence="17" key="1">
    <citation type="journal article" date="2012" name="J. Bacteriol.">
        <title>Genome Sequence of Streptomyces auratus Strain AGR0001, a Phoslactomycin-Producing Actinomycete.</title>
        <authorList>
            <person name="Han X."/>
            <person name="Li M."/>
            <person name="Ding Z."/>
            <person name="Zhao J."/>
            <person name="Ji K."/>
            <person name="Wen M."/>
            <person name="Lu T."/>
        </authorList>
    </citation>
    <scope>NUCLEOTIDE SEQUENCE</scope>
    <source>
        <strain evidence="17">AGR0001</strain>
    </source>
</reference>
<dbReference type="GO" id="GO:0016746">
    <property type="term" value="F:acyltransferase activity"/>
    <property type="evidence" value="ECO:0007669"/>
    <property type="project" value="UniProtKB-KW"/>
</dbReference>
<dbReference type="InterPro" id="IPR005490">
    <property type="entry name" value="LD_TPept_cat_dom"/>
</dbReference>
<dbReference type="GO" id="GO:0008360">
    <property type="term" value="P:regulation of cell shape"/>
    <property type="evidence" value="ECO:0007669"/>
    <property type="project" value="UniProtKB-UniRule"/>
</dbReference>
<evidence type="ECO:0000256" key="14">
    <source>
        <dbReference type="SAM" id="MobiDB-lite"/>
    </source>
</evidence>
<dbReference type="GO" id="GO:0005576">
    <property type="term" value="C:extracellular region"/>
    <property type="evidence" value="ECO:0007669"/>
    <property type="project" value="TreeGrafter"/>
</dbReference>
<dbReference type="UniPathway" id="UPA00219"/>
<evidence type="ECO:0000256" key="6">
    <source>
        <dbReference type="ARBA" id="ARBA00022984"/>
    </source>
</evidence>
<dbReference type="AlphaFoldDB" id="A0A8B1N680"/>
<feature type="active site" description="Proton donor/acceptor" evidence="13">
    <location>
        <position position="325"/>
    </location>
</feature>
<keyword evidence="7" id="KW-0472">Membrane</keyword>
<dbReference type="Gene3D" id="2.60.40.3710">
    <property type="match status" value="1"/>
</dbReference>
<evidence type="ECO:0000256" key="1">
    <source>
        <dbReference type="ARBA" id="ARBA00004752"/>
    </source>
</evidence>
<keyword evidence="6 13" id="KW-0573">Peptidoglycan synthesis</keyword>
<dbReference type="Gene3D" id="2.40.440.10">
    <property type="entry name" value="L,D-transpeptidase catalytic domain-like"/>
    <property type="match status" value="1"/>
</dbReference>
<keyword evidence="2" id="KW-1003">Cell membrane</keyword>
<keyword evidence="11 13" id="KW-0961">Cell wall biogenesis/degradation</keyword>
<evidence type="ECO:0000256" key="13">
    <source>
        <dbReference type="PROSITE-ProRule" id="PRU01373"/>
    </source>
</evidence>
<feature type="active site" description="Nucleophile" evidence="13">
    <location>
        <position position="343"/>
    </location>
</feature>
<dbReference type="PROSITE" id="PS51257">
    <property type="entry name" value="PROKAR_LIPOPROTEIN"/>
    <property type="match status" value="1"/>
</dbReference>
<dbReference type="PROSITE" id="PS52029">
    <property type="entry name" value="LD_TPASE"/>
    <property type="match status" value="1"/>
</dbReference>
<evidence type="ECO:0000256" key="2">
    <source>
        <dbReference type="ARBA" id="ARBA00022475"/>
    </source>
</evidence>
<proteinExistence type="predicted"/>
<name>A0A8B1N680_9ACTN</name>
<gene>
    <name evidence="17" type="ORF">SU9_008640</name>
</gene>
<evidence type="ECO:0000256" key="15">
    <source>
        <dbReference type="SAM" id="SignalP"/>
    </source>
</evidence>
<keyword evidence="10" id="KW-0012">Acyltransferase</keyword>
<evidence type="ECO:0000256" key="12">
    <source>
        <dbReference type="ARBA" id="ARBA00060592"/>
    </source>
</evidence>
<evidence type="ECO:0000313" key="17">
    <source>
        <dbReference type="EMBL" id="QTZ91539.1"/>
    </source>
</evidence>